<feature type="domain" description="DUF4236" evidence="2">
    <location>
        <begin position="3"/>
        <end position="53"/>
    </location>
</feature>
<dbReference type="RefSeq" id="WP_345223301.1">
    <property type="nucleotide sequence ID" value="NZ_BAABHA010000003.1"/>
</dbReference>
<dbReference type="EMBL" id="BAABHA010000003">
    <property type="protein sequence ID" value="GAA4379678.1"/>
    <property type="molecule type" value="Genomic_DNA"/>
</dbReference>
<dbReference type="Pfam" id="PF14020">
    <property type="entry name" value="DUF4236"/>
    <property type="match status" value="1"/>
</dbReference>
<evidence type="ECO:0000256" key="1">
    <source>
        <dbReference type="SAM" id="Phobius"/>
    </source>
</evidence>
<evidence type="ECO:0000313" key="4">
    <source>
        <dbReference type="Proteomes" id="UP001500454"/>
    </source>
</evidence>
<accession>A0ABP8IYJ7</accession>
<gene>
    <name evidence="3" type="ORF">GCM10023186_17320</name>
</gene>
<name>A0ABP8IYJ7_9BACT</name>
<keyword evidence="1" id="KW-0472">Membrane</keyword>
<keyword evidence="1" id="KW-0812">Transmembrane</keyword>
<sequence length="450" mass="50519">MGFSFRKSISFGLMRVNLSTRGIGYSVGVKGARIGVNRRGTYVSLGAGGIQYRKYLQQTTPHSPSYPPASLPPKAQGHLHTITSDEITQLSDVDSQDFINELTEKAAKISFAMWGTLALALLLCFGLFSYFGQVTRTEEIITPKVEITASSGIKIRQQPDPEAPVVGSAVYGSMLPLTDSTMNHWYGVSTGQYVSKKFARITRVPEVKQYLRLDEQPGLFWTGLAFCLAAVLAASIYLAQVDKRRLTLEINYEFNDDLAQVHADFLKAFGQISNSHRVWQYLHSERINDRRRNAGASNAISRIGLGGVSLNRKPTRHLQTNISIPYLGLRNTELYFFPERLVIRRNNQFAAIFYKNLHLISRDSTFIEEGSVPSDATIVGHTWRYVNKSGSPDRRFNNNRQIPKCAYSEYVFRSGTGVYEVITTSRKGALDLFTRYIAAIGEVQQRMNLN</sequence>
<feature type="transmembrane region" description="Helical" evidence="1">
    <location>
        <begin position="111"/>
        <end position="131"/>
    </location>
</feature>
<evidence type="ECO:0000313" key="3">
    <source>
        <dbReference type="EMBL" id="GAA4379678.1"/>
    </source>
</evidence>
<feature type="transmembrane region" description="Helical" evidence="1">
    <location>
        <begin position="219"/>
        <end position="239"/>
    </location>
</feature>
<dbReference type="Proteomes" id="UP001500454">
    <property type="component" value="Unassembled WGS sequence"/>
</dbReference>
<organism evidence="3 4">
    <name type="scientific">Hymenobacter koreensis</name>
    <dbReference type="NCBI Taxonomy" id="1084523"/>
    <lineage>
        <taxon>Bacteria</taxon>
        <taxon>Pseudomonadati</taxon>
        <taxon>Bacteroidota</taxon>
        <taxon>Cytophagia</taxon>
        <taxon>Cytophagales</taxon>
        <taxon>Hymenobacteraceae</taxon>
        <taxon>Hymenobacter</taxon>
    </lineage>
</organism>
<reference evidence="4" key="1">
    <citation type="journal article" date="2019" name="Int. J. Syst. Evol. Microbiol.">
        <title>The Global Catalogue of Microorganisms (GCM) 10K type strain sequencing project: providing services to taxonomists for standard genome sequencing and annotation.</title>
        <authorList>
            <consortium name="The Broad Institute Genomics Platform"/>
            <consortium name="The Broad Institute Genome Sequencing Center for Infectious Disease"/>
            <person name="Wu L."/>
            <person name="Ma J."/>
        </authorList>
    </citation>
    <scope>NUCLEOTIDE SEQUENCE [LARGE SCALE GENOMIC DNA]</scope>
    <source>
        <strain evidence="4">JCM 17924</strain>
    </source>
</reference>
<protein>
    <recommendedName>
        <fullName evidence="2">DUF4236 domain-containing protein</fullName>
    </recommendedName>
</protein>
<keyword evidence="1" id="KW-1133">Transmembrane helix</keyword>
<keyword evidence="4" id="KW-1185">Reference proteome</keyword>
<evidence type="ECO:0000259" key="2">
    <source>
        <dbReference type="Pfam" id="PF14020"/>
    </source>
</evidence>
<dbReference type="InterPro" id="IPR025330">
    <property type="entry name" value="DUF4236"/>
</dbReference>
<proteinExistence type="predicted"/>
<comment type="caution">
    <text evidence="3">The sequence shown here is derived from an EMBL/GenBank/DDBJ whole genome shotgun (WGS) entry which is preliminary data.</text>
</comment>